<accession>A0AAP9H599</accession>
<reference evidence="3" key="1">
    <citation type="submission" date="2017-11" db="EMBL/GenBank/DDBJ databases">
        <title>Genome sequence of Pantoea sp. MSR2.</title>
        <authorList>
            <person name="Nascimento F.X."/>
        </authorList>
    </citation>
    <scope>NUCLEOTIDE SEQUENCE [LARGE SCALE GENOMIC DNA]</scope>
    <source>
        <strain evidence="3">MSR2</strain>
    </source>
</reference>
<organism evidence="2 3">
    <name type="scientific">Pantoea phytobeneficialis</name>
    <dbReference type="NCBI Taxonomy" id="2052056"/>
    <lineage>
        <taxon>Bacteria</taxon>
        <taxon>Pseudomonadati</taxon>
        <taxon>Pseudomonadota</taxon>
        <taxon>Gammaproteobacteria</taxon>
        <taxon>Enterobacterales</taxon>
        <taxon>Erwiniaceae</taxon>
        <taxon>Pantoea</taxon>
    </lineage>
</organism>
<evidence type="ECO:0000313" key="1">
    <source>
        <dbReference type="EMBL" id="MDO6405350.1"/>
    </source>
</evidence>
<evidence type="ECO:0000313" key="2">
    <source>
        <dbReference type="EMBL" id="QGR06995.1"/>
    </source>
</evidence>
<dbReference type="RefSeq" id="WP_208723568.1">
    <property type="nucleotide sequence ID" value="NZ_CP024636.1"/>
</dbReference>
<reference evidence="2" key="2">
    <citation type="journal article" date="2020" name="Environ. Microbiol.">
        <title>The extreme plant-growth-promoting properties of Pantoea phytobeneficialis MSR2 revealed by functional and genomic analysis.</title>
        <authorList>
            <person name="Nascimento F.X."/>
            <person name="Hernandez A.G."/>
            <person name="Glick B.R."/>
            <person name="Rossi M.J."/>
        </authorList>
    </citation>
    <scope>NUCLEOTIDE SEQUENCE</scope>
    <source>
        <strain evidence="2">MSR2</strain>
    </source>
</reference>
<name>A0AAP9H599_9GAMM</name>
<sequence length="92" mass="10918">MKDYYKIDLEDFMQSNKVLIGEIKSKAPVYADDMGLDEVQYINREIKRAHLDYVESLGVKDPYEYYISRHEEDRPLAEQLIAQHRNSLHTAR</sequence>
<dbReference type="EMBL" id="CP024636">
    <property type="protein sequence ID" value="QGR06995.1"/>
    <property type="molecule type" value="Genomic_DNA"/>
</dbReference>
<dbReference type="Proteomes" id="UP001171299">
    <property type="component" value="Unassembled WGS sequence"/>
</dbReference>
<dbReference type="KEGG" id="ppho:CTZ24_11440"/>
<evidence type="ECO:0000313" key="4">
    <source>
        <dbReference type="Proteomes" id="UP001171299"/>
    </source>
</evidence>
<dbReference type="EMBL" id="JAUOOM010000002">
    <property type="protein sequence ID" value="MDO6405350.1"/>
    <property type="molecule type" value="Genomic_DNA"/>
</dbReference>
<reference evidence="1" key="3">
    <citation type="submission" date="2023-07" db="EMBL/GenBank/DDBJ databases">
        <title>The extreme plant-growth-promoting properties of Pantoea phytobeneficialis PF55 revealed by functional and genomic analysis.</title>
        <authorList>
            <person name="Nascimento F.X."/>
            <person name="Marcio R.J."/>
        </authorList>
    </citation>
    <scope>NUCLEOTIDE SEQUENCE</scope>
    <source>
        <strain evidence="1">PF55</strain>
    </source>
</reference>
<dbReference type="AlphaFoldDB" id="A0AAP9H599"/>
<keyword evidence="4" id="KW-1185">Reference proteome</keyword>
<protein>
    <submittedName>
        <fullName evidence="2">Uncharacterized protein</fullName>
    </submittedName>
</protein>
<evidence type="ECO:0000313" key="3">
    <source>
        <dbReference type="Proteomes" id="UP000424872"/>
    </source>
</evidence>
<proteinExistence type="predicted"/>
<gene>
    <name evidence="2" type="ORF">CTZ24_11440</name>
    <name evidence="1" type="ORF">Q3404_02065</name>
</gene>
<dbReference type="Proteomes" id="UP000424872">
    <property type="component" value="Chromosome"/>
</dbReference>